<dbReference type="OMA" id="MPKIHAG"/>
<dbReference type="Proteomes" id="UP000001950">
    <property type="component" value="Chromosome 4"/>
</dbReference>
<protein>
    <recommendedName>
        <fullName evidence="4">50S ribosomal protein L19, chloroplastic</fullName>
    </recommendedName>
</protein>
<proteinExistence type="inferred from homology"/>
<comment type="similarity">
    <text evidence="1">Belongs to the bacterial ribosomal protein bL19 family.</text>
</comment>
<dbReference type="InterPro" id="IPR038657">
    <property type="entry name" value="Ribosomal_bL19_sf"/>
</dbReference>
<dbReference type="PANTHER" id="PTHR15680:SF9">
    <property type="entry name" value="LARGE RIBOSOMAL SUBUNIT PROTEIN BL19M"/>
    <property type="match status" value="1"/>
</dbReference>
<evidence type="ECO:0000256" key="2">
    <source>
        <dbReference type="ARBA" id="ARBA00022980"/>
    </source>
</evidence>
<gene>
    <name evidence="5" type="ORF">TA07855</name>
</gene>
<dbReference type="Pfam" id="PF01245">
    <property type="entry name" value="Ribosomal_L19"/>
    <property type="match status" value="1"/>
</dbReference>
<organism evidence="5 6">
    <name type="scientific">Theileria annulata</name>
    <dbReference type="NCBI Taxonomy" id="5874"/>
    <lineage>
        <taxon>Eukaryota</taxon>
        <taxon>Sar</taxon>
        <taxon>Alveolata</taxon>
        <taxon>Apicomplexa</taxon>
        <taxon>Aconoidasida</taxon>
        <taxon>Piroplasmida</taxon>
        <taxon>Theileriidae</taxon>
        <taxon>Theileria</taxon>
    </lineage>
</organism>
<dbReference type="KEGG" id="tan:TA07855"/>
<dbReference type="AlphaFoldDB" id="Q4U9Y3"/>
<dbReference type="GeneID" id="3862945"/>
<dbReference type="Gene3D" id="2.30.30.790">
    <property type="match status" value="1"/>
</dbReference>
<keyword evidence="6" id="KW-1185">Reference proteome</keyword>
<dbReference type="InParanoid" id="Q4U9Y3"/>
<dbReference type="EMBL" id="CR940353">
    <property type="protein sequence ID" value="CAI76370.1"/>
    <property type="molecule type" value="Genomic_DNA"/>
</dbReference>
<dbReference type="STRING" id="5874.Q4U9Y3"/>
<dbReference type="SUPFAM" id="SSF50104">
    <property type="entry name" value="Translation proteins SH3-like domain"/>
    <property type="match status" value="1"/>
</dbReference>
<dbReference type="GO" id="GO:0005762">
    <property type="term" value="C:mitochondrial large ribosomal subunit"/>
    <property type="evidence" value="ECO:0007669"/>
    <property type="project" value="TreeGrafter"/>
</dbReference>
<evidence type="ECO:0000256" key="1">
    <source>
        <dbReference type="ARBA" id="ARBA00005781"/>
    </source>
</evidence>
<reference evidence="5 6" key="1">
    <citation type="journal article" date="2005" name="Science">
        <title>Genome of the host-cell transforming parasite Theileria annulata compared with T. parva.</title>
        <authorList>
            <person name="Pain A."/>
            <person name="Renauld H."/>
            <person name="Berriman M."/>
            <person name="Murphy L."/>
            <person name="Yeats C.A."/>
            <person name="Weir W."/>
            <person name="Kerhornou A."/>
            <person name="Aslett M."/>
            <person name="Bishop R."/>
            <person name="Bouchier C."/>
            <person name="Cochet M."/>
            <person name="Coulson R.M.R."/>
            <person name="Cronin A."/>
            <person name="de Villiers E.P."/>
            <person name="Fraser A."/>
            <person name="Fosker N."/>
            <person name="Gardner M."/>
            <person name="Goble A."/>
            <person name="Griffiths-Jones S."/>
            <person name="Harris D.E."/>
            <person name="Katzer F."/>
            <person name="Larke N."/>
            <person name="Lord A."/>
            <person name="Maser P."/>
            <person name="McKellar S."/>
            <person name="Mooney P."/>
            <person name="Morton F."/>
            <person name="Nene V."/>
            <person name="O'Neil S."/>
            <person name="Price C."/>
            <person name="Quail M.A."/>
            <person name="Rabbinowitsch E."/>
            <person name="Rawlings N.D."/>
            <person name="Rutter S."/>
            <person name="Saunders D."/>
            <person name="Seeger K."/>
            <person name="Shah T."/>
            <person name="Squares R."/>
            <person name="Squares S."/>
            <person name="Tivey A."/>
            <person name="Walker A.R."/>
            <person name="Woodward J."/>
            <person name="Dobbelaere D.A.E."/>
            <person name="Langsley G."/>
            <person name="Rajandream M.A."/>
            <person name="McKeever D."/>
            <person name="Shiels B."/>
            <person name="Tait A."/>
            <person name="Barrell B.G."/>
            <person name="Hall N."/>
        </authorList>
    </citation>
    <scope>NUCLEOTIDE SEQUENCE [LARGE SCALE GENOMIC DNA]</scope>
    <source>
        <strain evidence="6">Ankara</strain>
    </source>
</reference>
<evidence type="ECO:0000256" key="4">
    <source>
        <dbReference type="ARBA" id="ARBA00035376"/>
    </source>
</evidence>
<accession>Q4U9Y3</accession>
<dbReference type="VEuPathDB" id="PiroplasmaDB:TA07855"/>
<keyword evidence="2" id="KW-0689">Ribosomal protein</keyword>
<dbReference type="InterPro" id="IPR001857">
    <property type="entry name" value="Ribosomal_bL19"/>
</dbReference>
<dbReference type="GO" id="GO:0006412">
    <property type="term" value="P:translation"/>
    <property type="evidence" value="ECO:0007669"/>
    <property type="project" value="InterPro"/>
</dbReference>
<evidence type="ECO:0000313" key="5">
    <source>
        <dbReference type="EMBL" id="CAI76370.1"/>
    </source>
</evidence>
<dbReference type="OrthoDB" id="432645at2759"/>
<dbReference type="eggNOG" id="KOG1698">
    <property type="taxonomic scope" value="Eukaryota"/>
</dbReference>
<dbReference type="InterPro" id="IPR008991">
    <property type="entry name" value="Translation_prot_SH3-like_sf"/>
</dbReference>
<sequence>MFSHSGINLRRIYNIYRVELVFKINEPKFQNLTFYNKQYSCFNFKPVGFVFSAKNPNDSKSDISAGNRVQTRGIRTRALVSNFDSTHYVVTNPNTAKNWPPEHDHGSPISRERCKKLMCELNELEIERLEKMRKFNMPELNLGELVEVKYELSRTQQTFAVFTGYCVDIRNRGLNSSFSLKNAFDGVGVTQLFPLYSPRILNVKVVKSLNKGERSDYKPLTRDYRYKFHYNVRHRFSKKSGVHKPGIRSFEIRLKNRITRLKQNYYRMRMEAGLPPYIWPGPYNINTRKRSKYKFTAILLVYIRKLEVKCIEELGCTAWMSNEHEVRSLARGGRGQLGEGISYQALITLINSQNNFYSFM</sequence>
<keyword evidence="3" id="KW-0687">Ribonucleoprotein</keyword>
<dbReference type="GO" id="GO:0003735">
    <property type="term" value="F:structural constituent of ribosome"/>
    <property type="evidence" value="ECO:0007669"/>
    <property type="project" value="InterPro"/>
</dbReference>
<dbReference type="PRINTS" id="PR00061">
    <property type="entry name" value="RIBOSOMALL19"/>
</dbReference>
<evidence type="ECO:0000313" key="6">
    <source>
        <dbReference type="Proteomes" id="UP000001950"/>
    </source>
</evidence>
<name>Q4U9Y3_THEAN</name>
<dbReference type="RefSeq" id="XP_952995.1">
    <property type="nucleotide sequence ID" value="XM_947902.1"/>
</dbReference>
<evidence type="ECO:0000256" key="3">
    <source>
        <dbReference type="ARBA" id="ARBA00023274"/>
    </source>
</evidence>
<dbReference type="PANTHER" id="PTHR15680">
    <property type="entry name" value="RIBOSOMAL PROTEIN L19"/>
    <property type="match status" value="1"/>
</dbReference>